<dbReference type="OrthoDB" id="435188at2759"/>
<dbReference type="VEuPathDB" id="VectorBase:CQUJHB000833"/>
<evidence type="ECO:0000313" key="4">
    <source>
        <dbReference type="EnsemblMetazoa" id="CPIJ016409-PA"/>
    </source>
</evidence>
<sequence length="560" mass="63990">MPNVHLETRYANVIMPTSLMSGHYANITVDRTLINISTGNKLFRKRECCEVLNLIKFHNSYMNLNIGPKMTEPNNPRKRPRSPSCSSDEDEDSAPRPYPPEIWEAIFHHLTGLQLLRMRLVCRRWRDIVTSCPPLMAQFKIVLENMDLVDEDGDHWDNDASIDRNFDASCLLPVTTVGFRDYCIYDAIDSWWVWFGLKLTHITMFRCQLELAVLFSMLRQSPALRSLNLCGTWLLEGAELNFRLDGVEEVSLEHVRYDGEAIKRPLNVGGLMRTVRALAGTLEGFELDEPAAVDVLRDLSMLRLRSVSIHVDPEFVRHSMAKFFRVQPLIEELVVYAKDLQNEQVLADIGRAVPKLRRLTVRDVPGISADFLNLMPNLECLKVVGSNLYAGTVVMANSGNPRLKELCIKHCSITGFMKYLDRSPQIRSVVLGDSCLEDVEEVPSEAGPNAQLRSLEASHCSSVSPKMLEFLYQHYPMIEHVTLGFDHLYNDEVVLMTCERLKYLRKLTLECSQATEDCFKHIIDHGHSLEELKMTFNWLSDEAIEELGSTRNIRLINSNF</sequence>
<feature type="domain" description="F-box" evidence="2">
    <location>
        <begin position="92"/>
        <end position="142"/>
    </location>
</feature>
<evidence type="ECO:0000313" key="3">
    <source>
        <dbReference type="EMBL" id="EDS43512.1"/>
    </source>
</evidence>
<dbReference type="InterPro" id="IPR032675">
    <property type="entry name" value="LRR_dom_sf"/>
</dbReference>
<feature type="region of interest" description="Disordered" evidence="1">
    <location>
        <begin position="66"/>
        <end position="95"/>
    </location>
</feature>
<dbReference type="PROSITE" id="PS50181">
    <property type="entry name" value="FBOX"/>
    <property type="match status" value="1"/>
</dbReference>
<dbReference type="STRING" id="7176.B0XA47"/>
<dbReference type="InterPro" id="IPR036047">
    <property type="entry name" value="F-box-like_dom_sf"/>
</dbReference>
<keyword evidence="5" id="KW-1185">Reference proteome</keyword>
<dbReference type="PANTHER" id="PTHR38926:SF5">
    <property type="entry name" value="F-BOX AND LEUCINE-RICH REPEAT PROTEIN 6"/>
    <property type="match status" value="1"/>
</dbReference>
<evidence type="ECO:0000313" key="5">
    <source>
        <dbReference type="Proteomes" id="UP000002320"/>
    </source>
</evidence>
<accession>B0XA47</accession>
<reference evidence="4" key="2">
    <citation type="submission" date="2020-05" db="UniProtKB">
        <authorList>
            <consortium name="EnsemblMetazoa"/>
        </authorList>
    </citation>
    <scope>IDENTIFICATION</scope>
    <source>
        <strain evidence="4">JHB</strain>
    </source>
</reference>
<dbReference type="CDD" id="cd09917">
    <property type="entry name" value="F-box_SF"/>
    <property type="match status" value="1"/>
</dbReference>
<dbReference type="AlphaFoldDB" id="B0XA47"/>
<dbReference type="SMART" id="SM00256">
    <property type="entry name" value="FBOX"/>
    <property type="match status" value="1"/>
</dbReference>
<evidence type="ECO:0000259" key="2">
    <source>
        <dbReference type="PROSITE" id="PS50181"/>
    </source>
</evidence>
<reference evidence="3" key="1">
    <citation type="submission" date="2007-03" db="EMBL/GenBank/DDBJ databases">
        <title>Annotation of Culex pipiens quinquefasciatus.</title>
        <authorList>
            <consortium name="The Broad Institute Genome Sequencing Platform"/>
            <person name="Atkinson P.W."/>
            <person name="Hemingway J."/>
            <person name="Christensen B.M."/>
            <person name="Higgs S."/>
            <person name="Kodira C."/>
            <person name="Hannick L."/>
            <person name="Megy K."/>
            <person name="O'Leary S."/>
            <person name="Pearson M."/>
            <person name="Haas B.J."/>
            <person name="Mauceli E."/>
            <person name="Wortman J.R."/>
            <person name="Lee N.H."/>
            <person name="Guigo R."/>
            <person name="Stanke M."/>
            <person name="Alvarado L."/>
            <person name="Amedeo P."/>
            <person name="Antoine C.H."/>
            <person name="Arensburger P."/>
            <person name="Bidwell S.L."/>
            <person name="Crawford M."/>
            <person name="Camaro F."/>
            <person name="Devon K."/>
            <person name="Engels R."/>
            <person name="Hammond M."/>
            <person name="Howarth C."/>
            <person name="Koehrsen M."/>
            <person name="Lawson D."/>
            <person name="Montgomery P."/>
            <person name="Nene V."/>
            <person name="Nusbaum C."/>
            <person name="Puiu D."/>
            <person name="Romero-Severson J."/>
            <person name="Severson D.W."/>
            <person name="Shumway M."/>
            <person name="Sisk P."/>
            <person name="Stolte C."/>
            <person name="Zeng Q."/>
            <person name="Eisenstadt E."/>
            <person name="Fraser-Liggett C."/>
            <person name="Strausberg R."/>
            <person name="Galagan J."/>
            <person name="Birren B."/>
            <person name="Collins F.H."/>
        </authorList>
    </citation>
    <scope>NUCLEOTIDE SEQUENCE [LARGE SCALE GENOMIC DNA]</scope>
    <source>
        <strain evidence="3">JHB</strain>
    </source>
</reference>
<dbReference type="EMBL" id="DS232564">
    <property type="protein sequence ID" value="EDS43512.1"/>
    <property type="molecule type" value="Genomic_DNA"/>
</dbReference>
<dbReference type="Proteomes" id="UP000002320">
    <property type="component" value="Unassembled WGS sequence"/>
</dbReference>
<gene>
    <name evidence="4" type="primary">6049818</name>
    <name evidence="3" type="ORF">CpipJ_CPIJ016409</name>
</gene>
<name>B0XA47_CULQU</name>
<dbReference type="Pfam" id="PF00646">
    <property type="entry name" value="F-box"/>
    <property type="match status" value="1"/>
</dbReference>
<protein>
    <recommendedName>
        <fullName evidence="2">F-box domain-containing protein</fullName>
    </recommendedName>
</protein>
<dbReference type="InterPro" id="IPR001810">
    <property type="entry name" value="F-box_dom"/>
</dbReference>
<dbReference type="Gene3D" id="3.80.10.10">
    <property type="entry name" value="Ribonuclease Inhibitor"/>
    <property type="match status" value="1"/>
</dbReference>
<dbReference type="EnsemblMetazoa" id="CPIJ016409-RA">
    <property type="protein sequence ID" value="CPIJ016409-PA"/>
    <property type="gene ID" value="CPIJ016409"/>
</dbReference>
<dbReference type="SUPFAM" id="SSF52047">
    <property type="entry name" value="RNI-like"/>
    <property type="match status" value="1"/>
</dbReference>
<organism>
    <name type="scientific">Culex quinquefasciatus</name>
    <name type="common">Southern house mosquito</name>
    <name type="synonym">Culex pungens</name>
    <dbReference type="NCBI Taxonomy" id="7176"/>
    <lineage>
        <taxon>Eukaryota</taxon>
        <taxon>Metazoa</taxon>
        <taxon>Ecdysozoa</taxon>
        <taxon>Arthropoda</taxon>
        <taxon>Hexapoda</taxon>
        <taxon>Insecta</taxon>
        <taxon>Pterygota</taxon>
        <taxon>Neoptera</taxon>
        <taxon>Endopterygota</taxon>
        <taxon>Diptera</taxon>
        <taxon>Nematocera</taxon>
        <taxon>Culicoidea</taxon>
        <taxon>Culicidae</taxon>
        <taxon>Culicinae</taxon>
        <taxon>Culicini</taxon>
        <taxon>Culex</taxon>
        <taxon>Culex</taxon>
    </lineage>
</organism>
<dbReference type="HOGENOM" id="CLU_030454_1_0_1"/>
<proteinExistence type="predicted"/>
<evidence type="ECO:0000256" key="1">
    <source>
        <dbReference type="SAM" id="MobiDB-lite"/>
    </source>
</evidence>
<dbReference type="SUPFAM" id="SSF81383">
    <property type="entry name" value="F-box domain"/>
    <property type="match status" value="1"/>
</dbReference>
<dbReference type="KEGG" id="cqu:CpipJ_CPIJ016409"/>
<dbReference type="PANTHER" id="PTHR38926">
    <property type="entry name" value="F-BOX DOMAIN CONTAINING PROTEIN, EXPRESSED"/>
    <property type="match status" value="1"/>
</dbReference>
<dbReference type="InParanoid" id="B0XA47"/>
<dbReference type="VEuPathDB" id="VectorBase:CPIJ016409"/>
<dbReference type="Gene3D" id="1.20.1280.50">
    <property type="match status" value="1"/>
</dbReference>